<dbReference type="EMBL" id="BMVB01000008">
    <property type="protein sequence ID" value="GHC50695.1"/>
    <property type="molecule type" value="Genomic_DNA"/>
</dbReference>
<dbReference type="GO" id="GO:0043565">
    <property type="term" value="F:sequence-specific DNA binding"/>
    <property type="evidence" value="ECO:0007669"/>
    <property type="project" value="InterPro"/>
</dbReference>
<gene>
    <name evidence="2" type="ORF">GCM10010507_28180</name>
</gene>
<evidence type="ECO:0000313" key="3">
    <source>
        <dbReference type="Proteomes" id="UP000646244"/>
    </source>
</evidence>
<reference evidence="2" key="2">
    <citation type="submission" date="2020-09" db="EMBL/GenBank/DDBJ databases">
        <authorList>
            <person name="Sun Q."/>
            <person name="Ohkuma M."/>
        </authorList>
    </citation>
    <scope>NUCLEOTIDE SEQUENCE</scope>
    <source>
        <strain evidence="2">JCM 4633</strain>
    </source>
</reference>
<evidence type="ECO:0000313" key="2">
    <source>
        <dbReference type="EMBL" id="GHC50695.1"/>
    </source>
</evidence>
<feature type="domain" description="ETS" evidence="1">
    <location>
        <begin position="100"/>
        <end position="147"/>
    </location>
</feature>
<dbReference type="InterPro" id="IPR000418">
    <property type="entry name" value="Ets_dom"/>
</dbReference>
<dbReference type="GO" id="GO:0003700">
    <property type="term" value="F:DNA-binding transcription factor activity"/>
    <property type="evidence" value="ECO:0007669"/>
    <property type="project" value="InterPro"/>
</dbReference>
<dbReference type="AlphaFoldDB" id="A0A918WJ61"/>
<comment type="caution">
    <text evidence="2">The sequence shown here is derived from an EMBL/GenBank/DDBJ whole genome shotgun (WGS) entry which is preliminary data.</text>
</comment>
<dbReference type="Proteomes" id="UP000646244">
    <property type="component" value="Unassembled WGS sequence"/>
</dbReference>
<sequence>MTGFADRSATVTPQGVTVENRFVEDDIRAALAVWERMVRRLASDRQPDGCHALEAYGVGLRARDELARLVAGLPQPAGGLLQEALDRLDDEFRKLTVHDDWFVVQNAFRLSLEGRAARGWWWRRKPPVLPWSRMARLLGTDFDGNPVEDPYDVIGDGLDDPRHRERVPGLVALVGDPAAADHERLTACIALLEWGEAAGYEAVVGAAADPGNVVWYECSIDRKFSVDNTFGQLARAMAFDSGLPGEKGTQAARTEAVRALVRIADGEYFDEQLEGVLESCVAEPGVIEDVEDVVRRGVRLLAGDARLRFDLATQLVDLACAVSTADVRRAIALASEVLAVAPGDRALEHARVIALRAEGSEGERFAGHLRNVGDALRFPAES</sequence>
<reference evidence="2" key="1">
    <citation type="journal article" date="2014" name="Int. J. Syst. Evol. Microbiol.">
        <title>Complete genome sequence of Corynebacterium casei LMG S-19264T (=DSM 44701T), isolated from a smear-ripened cheese.</title>
        <authorList>
            <consortium name="US DOE Joint Genome Institute (JGI-PGF)"/>
            <person name="Walter F."/>
            <person name="Albersmeier A."/>
            <person name="Kalinowski J."/>
            <person name="Ruckert C."/>
        </authorList>
    </citation>
    <scope>NUCLEOTIDE SEQUENCE</scope>
    <source>
        <strain evidence="2">JCM 4633</strain>
    </source>
</reference>
<dbReference type="RefSeq" id="WP_190110112.1">
    <property type="nucleotide sequence ID" value="NZ_BMVB01000008.1"/>
</dbReference>
<dbReference type="PROSITE" id="PS50061">
    <property type="entry name" value="ETS_DOMAIN_3"/>
    <property type="match status" value="1"/>
</dbReference>
<organism evidence="2 3">
    <name type="scientific">Streptomyces cinnamoneus</name>
    <name type="common">Streptoverticillium cinnamoneum</name>
    <dbReference type="NCBI Taxonomy" id="53446"/>
    <lineage>
        <taxon>Bacteria</taxon>
        <taxon>Bacillati</taxon>
        <taxon>Actinomycetota</taxon>
        <taxon>Actinomycetes</taxon>
        <taxon>Kitasatosporales</taxon>
        <taxon>Streptomycetaceae</taxon>
        <taxon>Streptomyces</taxon>
        <taxon>Streptomyces cinnamoneus group</taxon>
    </lineage>
</organism>
<protein>
    <recommendedName>
        <fullName evidence="1">ETS domain-containing protein</fullName>
    </recommendedName>
</protein>
<name>A0A918WJ61_STRCJ</name>
<accession>A0A918WJ61</accession>
<proteinExistence type="predicted"/>
<evidence type="ECO:0000259" key="1">
    <source>
        <dbReference type="PROSITE" id="PS50061"/>
    </source>
</evidence>